<dbReference type="InterPro" id="IPR025293">
    <property type="entry name" value="YfiR/HmsC-like"/>
</dbReference>
<gene>
    <name evidence="2" type="ORF">AB4566_08995</name>
</gene>
<evidence type="ECO:0000313" key="3">
    <source>
        <dbReference type="Proteomes" id="UP001570417"/>
    </source>
</evidence>
<keyword evidence="1" id="KW-0732">Signal</keyword>
<dbReference type="Pfam" id="PF13689">
    <property type="entry name" value="DUF4154"/>
    <property type="match status" value="1"/>
</dbReference>
<dbReference type="Proteomes" id="UP001570417">
    <property type="component" value="Unassembled WGS sequence"/>
</dbReference>
<accession>A0ABV4NAH1</accession>
<sequence length="170" mass="19306">MNFKRVVFTLVLLVITHICSLKAYAASFKPYQVKAVYVFRMASFIRWTNESEMKSLNFCIIGDDKVKRVLSTITEGKVIRELPITVTSNMNEECNVTYVTGYNSTFDRKKYTTPSNVTISDQKNFTKQGGVIELQTVNSQIKPKINLDNVQLDDYTIGSNLLRIATVEGK</sequence>
<dbReference type="RefSeq" id="WP_372265895.1">
    <property type="nucleotide sequence ID" value="NZ_JBFRUW010000023.1"/>
</dbReference>
<evidence type="ECO:0000313" key="2">
    <source>
        <dbReference type="EMBL" id="MFA0568412.1"/>
    </source>
</evidence>
<dbReference type="EMBL" id="JBFRUW010000023">
    <property type="protein sequence ID" value="MFA0568412.1"/>
    <property type="molecule type" value="Genomic_DNA"/>
</dbReference>
<protein>
    <submittedName>
        <fullName evidence="2">YfiR family protein</fullName>
    </submittedName>
</protein>
<evidence type="ECO:0000256" key="1">
    <source>
        <dbReference type="SAM" id="SignalP"/>
    </source>
</evidence>
<feature type="signal peptide" evidence="1">
    <location>
        <begin position="1"/>
        <end position="25"/>
    </location>
</feature>
<name>A0ABV4NAH1_9VIBR</name>
<comment type="caution">
    <text evidence="2">The sequence shown here is derived from an EMBL/GenBank/DDBJ whole genome shotgun (WGS) entry which is preliminary data.</text>
</comment>
<keyword evidence="3" id="KW-1185">Reference proteome</keyword>
<organism evidence="2 3">
    <name type="scientific">Vibrio gallaecicus</name>
    <dbReference type="NCBI Taxonomy" id="552386"/>
    <lineage>
        <taxon>Bacteria</taxon>
        <taxon>Pseudomonadati</taxon>
        <taxon>Pseudomonadota</taxon>
        <taxon>Gammaproteobacteria</taxon>
        <taxon>Vibrionales</taxon>
        <taxon>Vibrionaceae</taxon>
        <taxon>Vibrio</taxon>
    </lineage>
</organism>
<proteinExistence type="predicted"/>
<feature type="chain" id="PRO_5045611771" evidence="1">
    <location>
        <begin position="26"/>
        <end position="170"/>
    </location>
</feature>
<reference evidence="2 3" key="1">
    <citation type="journal article" date="2024" name="ISME J.">
        <title>Tailless and filamentous prophages are predominant in marine Vibrio.</title>
        <authorList>
            <person name="Steensen K."/>
            <person name="Seneca J."/>
            <person name="Bartlau N."/>
            <person name="Yu X.A."/>
            <person name="Hussain F.A."/>
            <person name="Polz M.F."/>
        </authorList>
    </citation>
    <scope>NUCLEOTIDE SEQUENCE [LARGE SCALE GENOMIC DNA]</scope>
    <source>
        <strain evidence="2 3">10N.222.51.A1</strain>
    </source>
</reference>